<keyword evidence="4 7" id="KW-0067">ATP-binding</keyword>
<dbReference type="Gene3D" id="3.40.50.300">
    <property type="entry name" value="P-loop containing nucleotide triphosphate hydrolases"/>
    <property type="match status" value="1"/>
</dbReference>
<evidence type="ECO:0000313" key="8">
    <source>
        <dbReference type="Proteomes" id="UP000750197"/>
    </source>
</evidence>
<comment type="similarity">
    <text evidence="1">Belongs to the ABC transporter superfamily.</text>
</comment>
<dbReference type="EMBL" id="JAHEAC010000012">
    <property type="protein sequence ID" value="MBX8643575.1"/>
    <property type="molecule type" value="Genomic_DNA"/>
</dbReference>
<dbReference type="InterPro" id="IPR027417">
    <property type="entry name" value="P-loop_NTPase"/>
</dbReference>
<sequence length="306" mass="34020">MAVAIEAVKLRKEYNSRRKRVVALDGVDISVETGRLFSFLGRNGAGKTTFVKILSTLLLPTSGNAFVLGHDVVKETAAVRDSIALVPQDVRPYFHLTPREHSYNYLRIRGHSREEAKSRTDWVLHEMGLERFADIPSLQLSGGLQQRTMVATVLATMAPVIFLDEPTLGMDPLARREVWKLIEEIRQKGSTIFLTTHYLDEAERLSEQLAVISRGRILFKGTVPELKVEVGFDYRAILNRNAPKTLFDGFTNIVEDGGRILVLTDREGALSLAEAASRANVEISVGPVTLEEAFIQLVGSSEEDES</sequence>
<dbReference type="GO" id="GO:0005524">
    <property type="term" value="F:ATP binding"/>
    <property type="evidence" value="ECO:0007669"/>
    <property type="project" value="UniProtKB-KW"/>
</dbReference>
<dbReference type="Pfam" id="PF00005">
    <property type="entry name" value="ABC_tran"/>
    <property type="match status" value="1"/>
</dbReference>
<dbReference type="PANTHER" id="PTHR42711">
    <property type="entry name" value="ABC TRANSPORTER ATP-BINDING PROTEIN"/>
    <property type="match status" value="1"/>
</dbReference>
<evidence type="ECO:0000256" key="2">
    <source>
        <dbReference type="ARBA" id="ARBA00022448"/>
    </source>
</evidence>
<protein>
    <submittedName>
        <fullName evidence="7">ABC transporter ATP-binding protein</fullName>
    </submittedName>
</protein>
<dbReference type="InterPro" id="IPR050763">
    <property type="entry name" value="ABC_transporter_ATP-binding"/>
</dbReference>
<keyword evidence="2" id="KW-0813">Transport</keyword>
<dbReference type="Proteomes" id="UP000716004">
    <property type="component" value="Unassembled WGS sequence"/>
</dbReference>
<gene>
    <name evidence="6" type="ORF">J9259_02065</name>
    <name evidence="7" type="ORF">KIY12_02435</name>
</gene>
<reference evidence="7" key="1">
    <citation type="submission" date="2021-05" db="EMBL/GenBank/DDBJ databases">
        <title>Genomic insights into ecological role and evolution of a novel Thermoplasmata order Candidatus Sysuiplasmatales.</title>
        <authorList>
            <person name="Yuan Y."/>
        </authorList>
    </citation>
    <scope>NUCLEOTIDE SEQUENCE</scope>
    <source>
        <strain evidence="7">TUT19-bin139</strain>
        <strain evidence="6">YP2-bin.285</strain>
    </source>
</reference>
<dbReference type="PANTHER" id="PTHR42711:SF5">
    <property type="entry name" value="ABC TRANSPORTER ATP-BINDING PROTEIN NATA"/>
    <property type="match status" value="1"/>
</dbReference>
<dbReference type="CDD" id="cd03263">
    <property type="entry name" value="ABC_subfamily_A"/>
    <property type="match status" value="1"/>
</dbReference>
<dbReference type="InterPro" id="IPR003593">
    <property type="entry name" value="AAA+_ATPase"/>
</dbReference>
<proteinExistence type="inferred from homology"/>
<dbReference type="InterPro" id="IPR003439">
    <property type="entry name" value="ABC_transporter-like_ATP-bd"/>
</dbReference>
<dbReference type="EMBL" id="JAGVSJ010000003">
    <property type="protein sequence ID" value="MBX8631296.1"/>
    <property type="molecule type" value="Genomic_DNA"/>
</dbReference>
<organism evidence="7 8">
    <name type="scientific">Candidatus Sysuiplasma superficiale</name>
    <dbReference type="NCBI Taxonomy" id="2823368"/>
    <lineage>
        <taxon>Archaea</taxon>
        <taxon>Methanobacteriati</taxon>
        <taxon>Thermoplasmatota</taxon>
        <taxon>Thermoplasmata</taxon>
        <taxon>Candidatus Sysuiplasmatales</taxon>
        <taxon>Candidatus Sysuiplasmataceae</taxon>
        <taxon>Candidatus Sysuiplasma</taxon>
    </lineage>
</organism>
<evidence type="ECO:0000259" key="5">
    <source>
        <dbReference type="PROSITE" id="PS50893"/>
    </source>
</evidence>
<feature type="domain" description="ABC transporter" evidence="5">
    <location>
        <begin position="8"/>
        <end position="239"/>
    </location>
</feature>
<dbReference type="PROSITE" id="PS50893">
    <property type="entry name" value="ABC_TRANSPORTER_2"/>
    <property type="match status" value="1"/>
</dbReference>
<keyword evidence="3" id="KW-0547">Nucleotide-binding</keyword>
<name>A0A8J7YND5_9ARCH</name>
<evidence type="ECO:0000313" key="7">
    <source>
        <dbReference type="EMBL" id="MBX8643575.1"/>
    </source>
</evidence>
<dbReference type="SUPFAM" id="SSF52540">
    <property type="entry name" value="P-loop containing nucleoside triphosphate hydrolases"/>
    <property type="match status" value="1"/>
</dbReference>
<dbReference type="AlphaFoldDB" id="A0A8J7YND5"/>
<evidence type="ECO:0000256" key="3">
    <source>
        <dbReference type="ARBA" id="ARBA00022741"/>
    </source>
</evidence>
<comment type="caution">
    <text evidence="7">The sequence shown here is derived from an EMBL/GenBank/DDBJ whole genome shotgun (WGS) entry which is preliminary data.</text>
</comment>
<evidence type="ECO:0000256" key="4">
    <source>
        <dbReference type="ARBA" id="ARBA00022840"/>
    </source>
</evidence>
<accession>A0A8J7YND5</accession>
<evidence type="ECO:0000256" key="1">
    <source>
        <dbReference type="ARBA" id="ARBA00005417"/>
    </source>
</evidence>
<dbReference type="SMART" id="SM00382">
    <property type="entry name" value="AAA"/>
    <property type="match status" value="1"/>
</dbReference>
<dbReference type="Proteomes" id="UP000750197">
    <property type="component" value="Unassembled WGS sequence"/>
</dbReference>
<evidence type="ECO:0000313" key="6">
    <source>
        <dbReference type="EMBL" id="MBX8631296.1"/>
    </source>
</evidence>
<dbReference type="GO" id="GO:0016887">
    <property type="term" value="F:ATP hydrolysis activity"/>
    <property type="evidence" value="ECO:0007669"/>
    <property type="project" value="InterPro"/>
</dbReference>